<evidence type="ECO:0000256" key="7">
    <source>
        <dbReference type="ARBA" id="ARBA00034754"/>
    </source>
</evidence>
<feature type="domain" description="DNA polymerase III delta N-terminal" evidence="10">
    <location>
        <begin position="20"/>
        <end position="136"/>
    </location>
</feature>
<comment type="similarity">
    <text evidence="7">Belongs to the DNA polymerase HolA subunit family.</text>
</comment>
<keyword evidence="13" id="KW-1185">Reference proteome</keyword>
<dbReference type="NCBIfam" id="TIGR01128">
    <property type="entry name" value="holA"/>
    <property type="match status" value="1"/>
</dbReference>
<evidence type="ECO:0000259" key="10">
    <source>
        <dbReference type="Pfam" id="PF06144"/>
    </source>
</evidence>
<evidence type="ECO:0000256" key="4">
    <source>
        <dbReference type="ARBA" id="ARBA00022695"/>
    </source>
</evidence>
<dbReference type="Pfam" id="PF14840">
    <property type="entry name" value="DNA_pol3_delt_C"/>
    <property type="match status" value="1"/>
</dbReference>
<gene>
    <name evidence="12" type="ORF">OLMES_1859</name>
</gene>
<evidence type="ECO:0000256" key="6">
    <source>
        <dbReference type="ARBA" id="ARBA00022932"/>
    </source>
</evidence>
<dbReference type="PANTHER" id="PTHR34388:SF1">
    <property type="entry name" value="DNA POLYMERASE III SUBUNIT DELTA"/>
    <property type="match status" value="1"/>
</dbReference>
<sequence length="342" mass="38462">MNITPDKLSQNLTSKINPVYLVTGEETLLIQESMDAIRQSCLKAGYDERVVFHADTKTQWSAIIEECNALSLFSARKIVEIKLPAGKLNKDASETLCQYLSHPSEDAVLLIESSKVDRGEQKKKWFKTIDERGLIVTVWPIDSQRLPAWLAKRLKQNGFDAERDALELLCQRVEGNLLAAAQEMEKLKLTCPNGRISAEDVMAAVGDSARYSVFDLVDQCLSQNSKKAMHILETLKAEGVQPSITLWALSRQVRLISQLKASTGNTETILRKYTVPKNKSAQVSRLASALPNHFTDFTLRLCFMADQSIKGNRKEDPWTLLSDIVMAFCNTNFISFDYISLR</sequence>
<dbReference type="InterPro" id="IPR027417">
    <property type="entry name" value="P-loop_NTPase"/>
</dbReference>
<dbReference type="Proteomes" id="UP000196027">
    <property type="component" value="Chromosome"/>
</dbReference>
<comment type="catalytic activity">
    <reaction evidence="8">
        <text>DNA(n) + a 2'-deoxyribonucleoside 5'-triphosphate = DNA(n+1) + diphosphate</text>
        <dbReference type="Rhea" id="RHEA:22508"/>
        <dbReference type="Rhea" id="RHEA-COMP:17339"/>
        <dbReference type="Rhea" id="RHEA-COMP:17340"/>
        <dbReference type="ChEBI" id="CHEBI:33019"/>
        <dbReference type="ChEBI" id="CHEBI:61560"/>
        <dbReference type="ChEBI" id="CHEBI:173112"/>
        <dbReference type="EC" id="2.7.7.7"/>
    </reaction>
</comment>
<keyword evidence="6" id="KW-0239">DNA-directed DNA polymerase</keyword>
<dbReference type="GO" id="GO:0003677">
    <property type="term" value="F:DNA binding"/>
    <property type="evidence" value="ECO:0007669"/>
    <property type="project" value="InterPro"/>
</dbReference>
<dbReference type="GO" id="GO:0003887">
    <property type="term" value="F:DNA-directed DNA polymerase activity"/>
    <property type="evidence" value="ECO:0007669"/>
    <property type="project" value="UniProtKB-UniRule"/>
</dbReference>
<evidence type="ECO:0000256" key="1">
    <source>
        <dbReference type="ARBA" id="ARBA00012417"/>
    </source>
</evidence>
<dbReference type="GO" id="GO:0009360">
    <property type="term" value="C:DNA polymerase III complex"/>
    <property type="evidence" value="ECO:0007669"/>
    <property type="project" value="UniProtKB-UniRule"/>
</dbReference>
<organism evidence="12 13">
    <name type="scientific">Oleiphilus messinensis</name>
    <dbReference type="NCBI Taxonomy" id="141451"/>
    <lineage>
        <taxon>Bacteria</taxon>
        <taxon>Pseudomonadati</taxon>
        <taxon>Pseudomonadota</taxon>
        <taxon>Gammaproteobacteria</taxon>
        <taxon>Oceanospirillales</taxon>
        <taxon>Oleiphilaceae</taxon>
        <taxon>Oleiphilus</taxon>
    </lineage>
</organism>
<evidence type="ECO:0000259" key="11">
    <source>
        <dbReference type="Pfam" id="PF14840"/>
    </source>
</evidence>
<evidence type="ECO:0000256" key="9">
    <source>
        <dbReference type="NCBIfam" id="TIGR01128"/>
    </source>
</evidence>
<dbReference type="InterPro" id="IPR032780">
    <property type="entry name" value="DNA_pol3_delt_C"/>
</dbReference>
<dbReference type="PANTHER" id="PTHR34388">
    <property type="entry name" value="DNA POLYMERASE III SUBUNIT DELTA"/>
    <property type="match status" value="1"/>
</dbReference>
<proteinExistence type="inferred from homology"/>
<keyword evidence="5" id="KW-0235">DNA replication</keyword>
<feature type="domain" description="DNA polymerase III subunit delta C-terminal" evidence="11">
    <location>
        <begin position="214"/>
        <end position="331"/>
    </location>
</feature>
<name>A0A1Y0I967_9GAMM</name>
<dbReference type="InterPro" id="IPR008921">
    <property type="entry name" value="DNA_pol3_clamp-load_cplx_C"/>
</dbReference>
<accession>A0A1Y0I967</accession>
<dbReference type="EC" id="2.7.7.7" evidence="1 9"/>
<dbReference type="Gene3D" id="3.40.50.300">
    <property type="entry name" value="P-loop containing nucleotide triphosphate hydrolases"/>
    <property type="match status" value="1"/>
</dbReference>
<dbReference type="RefSeq" id="WP_157678233.1">
    <property type="nucleotide sequence ID" value="NZ_CP021425.1"/>
</dbReference>
<dbReference type="InterPro" id="IPR010372">
    <property type="entry name" value="DNA_pol3_delta_N"/>
</dbReference>
<protein>
    <recommendedName>
        <fullName evidence="2 9">DNA polymerase III subunit delta</fullName>
        <ecNumber evidence="1 9">2.7.7.7</ecNumber>
    </recommendedName>
</protein>
<evidence type="ECO:0000256" key="5">
    <source>
        <dbReference type="ARBA" id="ARBA00022705"/>
    </source>
</evidence>
<evidence type="ECO:0000256" key="8">
    <source>
        <dbReference type="ARBA" id="ARBA00049244"/>
    </source>
</evidence>
<dbReference type="AlphaFoldDB" id="A0A1Y0I967"/>
<dbReference type="Pfam" id="PF06144">
    <property type="entry name" value="DNA_pol3_delta"/>
    <property type="match status" value="1"/>
</dbReference>
<evidence type="ECO:0000256" key="3">
    <source>
        <dbReference type="ARBA" id="ARBA00022679"/>
    </source>
</evidence>
<dbReference type="GO" id="GO:0006261">
    <property type="term" value="P:DNA-templated DNA replication"/>
    <property type="evidence" value="ECO:0007669"/>
    <property type="project" value="TreeGrafter"/>
</dbReference>
<evidence type="ECO:0000313" key="13">
    <source>
        <dbReference type="Proteomes" id="UP000196027"/>
    </source>
</evidence>
<keyword evidence="4" id="KW-0548">Nucleotidyltransferase</keyword>
<reference evidence="12 13" key="1">
    <citation type="submission" date="2017-05" db="EMBL/GenBank/DDBJ databases">
        <title>Genomic insights into alkan degradation activity of Oleiphilus messinensis.</title>
        <authorList>
            <person name="Kozyavkin S.A."/>
            <person name="Slesarev A.I."/>
            <person name="Golyshin P.N."/>
            <person name="Korzhenkov A."/>
            <person name="Golyshina O.N."/>
            <person name="Toshchakov S.V."/>
        </authorList>
    </citation>
    <scope>NUCLEOTIDE SEQUENCE [LARGE SCALE GENOMIC DNA]</scope>
    <source>
        <strain evidence="12 13">ME102</strain>
    </source>
</reference>
<dbReference type="EMBL" id="CP021425">
    <property type="protein sequence ID" value="ARU55933.1"/>
    <property type="molecule type" value="Genomic_DNA"/>
</dbReference>
<dbReference type="OrthoDB" id="9770982at2"/>
<evidence type="ECO:0000313" key="12">
    <source>
        <dbReference type="EMBL" id="ARU55933.1"/>
    </source>
</evidence>
<evidence type="ECO:0000256" key="2">
    <source>
        <dbReference type="ARBA" id="ARBA00017703"/>
    </source>
</evidence>
<dbReference type="Gene3D" id="1.20.272.10">
    <property type="match status" value="1"/>
</dbReference>
<dbReference type="SUPFAM" id="SSF52540">
    <property type="entry name" value="P-loop containing nucleoside triphosphate hydrolases"/>
    <property type="match status" value="1"/>
</dbReference>
<dbReference type="CDD" id="cd18138">
    <property type="entry name" value="HLD_clamp_pol_III_delta"/>
    <property type="match status" value="1"/>
</dbReference>
<dbReference type="Gene3D" id="1.10.8.60">
    <property type="match status" value="1"/>
</dbReference>
<keyword evidence="3" id="KW-0808">Transferase</keyword>
<dbReference type="SUPFAM" id="SSF48019">
    <property type="entry name" value="post-AAA+ oligomerization domain-like"/>
    <property type="match status" value="1"/>
</dbReference>
<dbReference type="KEGG" id="ome:OLMES_1859"/>
<dbReference type="InterPro" id="IPR005790">
    <property type="entry name" value="DNA_polIII_delta"/>
</dbReference>